<name>A0A2A6B9M5_PRIPA</name>
<dbReference type="OrthoDB" id="9628807at2759"/>
<evidence type="ECO:0000313" key="1">
    <source>
        <dbReference type="EnsemblMetazoa" id="PPA35320.1"/>
    </source>
</evidence>
<accession>A0A8R1YWK6</accession>
<reference evidence="2" key="1">
    <citation type="journal article" date="2008" name="Nat. Genet.">
        <title>The Pristionchus pacificus genome provides a unique perspective on nematode lifestyle and parasitism.</title>
        <authorList>
            <person name="Dieterich C."/>
            <person name="Clifton S.W."/>
            <person name="Schuster L.N."/>
            <person name="Chinwalla A."/>
            <person name="Delehaunty K."/>
            <person name="Dinkelacker I."/>
            <person name="Fulton L."/>
            <person name="Fulton R."/>
            <person name="Godfrey J."/>
            <person name="Minx P."/>
            <person name="Mitreva M."/>
            <person name="Roeseler W."/>
            <person name="Tian H."/>
            <person name="Witte H."/>
            <person name="Yang S.P."/>
            <person name="Wilson R.K."/>
            <person name="Sommer R.J."/>
        </authorList>
    </citation>
    <scope>NUCLEOTIDE SEQUENCE [LARGE SCALE GENOMIC DNA]</scope>
    <source>
        <strain evidence="2">PS312</strain>
    </source>
</reference>
<accession>A0A2A6B9M5</accession>
<evidence type="ECO:0000313" key="2">
    <source>
        <dbReference type="Proteomes" id="UP000005239"/>
    </source>
</evidence>
<proteinExistence type="predicted"/>
<reference evidence="1" key="2">
    <citation type="submission" date="2022-06" db="UniProtKB">
        <authorList>
            <consortium name="EnsemblMetazoa"/>
        </authorList>
    </citation>
    <scope>IDENTIFICATION</scope>
    <source>
        <strain evidence="1">PS312</strain>
    </source>
</reference>
<keyword evidence="2" id="KW-1185">Reference proteome</keyword>
<dbReference type="AlphaFoldDB" id="A0A2A6B9M5"/>
<protein>
    <submittedName>
        <fullName evidence="1">Uncharacterized protein</fullName>
    </submittedName>
</protein>
<dbReference type="EnsemblMetazoa" id="PPA35320.1">
    <property type="protein sequence ID" value="PPA35320.1"/>
    <property type="gene ID" value="WBGene00273689"/>
</dbReference>
<sequence length="649" mass="73910">MDVSIRLLFMVGIAGATTPTTCYSSITTSDPYPFLDRELVETKGGCEVLCDGRELCAGFAFKDNGLNSSCVMLKNTTNQVCAAQTTMFLKKYTGCSPRTNITEEYGVDLCLDEWTPSAAVGVNPCTPDQAANYFFVRVVTPEGRRKSMFYNHNIEISFRSDVNMWYYSNEKLVAAVCASAGSEKCPCAPLTQSTVPGKQSYAVVPNRINPCVDPKAVLICNNVYSVAYESNSGELSKMKIPVKNDAIHCKAGTWFRWEVKYFLAFPIIVRLQQESLESMRLISHKWNQMAIEHLRNRKLLPCIKYFRRVIEFNENKFVLKIPVGYGNYFGVDNWLSNETPTKQCVCTDMTNQARPNYKQLFARCSSIKKFELLMNMVDCVEVTRIKYSLGNVIVHELVLPILWSVTYRFKNESAVLDLLRTRSFRNLILTEIRIRSGTSGLDGDIAQSPFCGFVLEALTLVSSVKIRASGQQCNMDHWRSVVNGLNEIEGIEAKLSFKNIYANNATTYQICMSGTRVPDFTLANLPSDIVRTILRDGQESIEQMKLISHRRKDLASEHFTNRTHLPLIYYLRWTISNFLNTIFISIPQDFQQYFGVDNWSIETMRSIVEVFEYPDNSVNVSRNFRPRNSQHMCTKSQTNFRPLLFHCAN</sequence>
<dbReference type="Proteomes" id="UP000005239">
    <property type="component" value="Unassembled WGS sequence"/>
</dbReference>
<gene>
    <name evidence="1" type="primary">WBGene00273689</name>
</gene>
<organism evidence="1 2">
    <name type="scientific">Pristionchus pacificus</name>
    <name type="common">Parasitic nematode worm</name>
    <dbReference type="NCBI Taxonomy" id="54126"/>
    <lineage>
        <taxon>Eukaryota</taxon>
        <taxon>Metazoa</taxon>
        <taxon>Ecdysozoa</taxon>
        <taxon>Nematoda</taxon>
        <taxon>Chromadorea</taxon>
        <taxon>Rhabditida</taxon>
        <taxon>Rhabditina</taxon>
        <taxon>Diplogasteromorpha</taxon>
        <taxon>Diplogasteroidea</taxon>
        <taxon>Neodiplogasteridae</taxon>
        <taxon>Pristionchus</taxon>
    </lineage>
</organism>